<organism evidence="1 2">
    <name type="scientific">Deinococcus hopiensis KR-140</name>
    <dbReference type="NCBI Taxonomy" id="695939"/>
    <lineage>
        <taxon>Bacteria</taxon>
        <taxon>Thermotogati</taxon>
        <taxon>Deinococcota</taxon>
        <taxon>Deinococci</taxon>
        <taxon>Deinococcales</taxon>
        <taxon>Deinococcaceae</taxon>
        <taxon>Deinococcus</taxon>
    </lineage>
</organism>
<dbReference type="AlphaFoldDB" id="A0A1W1USS3"/>
<evidence type="ECO:0000313" key="1">
    <source>
        <dbReference type="EMBL" id="SMB84147.1"/>
    </source>
</evidence>
<gene>
    <name evidence="1" type="ORF">SAMN00790413_05010</name>
</gene>
<protein>
    <submittedName>
        <fullName evidence="1">Plasmid replication initiator protein</fullName>
    </submittedName>
</protein>
<accession>A0A1W1USS3</accession>
<reference evidence="1 2" key="1">
    <citation type="submission" date="2017-04" db="EMBL/GenBank/DDBJ databases">
        <authorList>
            <person name="Afonso C.L."/>
            <person name="Miller P.J."/>
            <person name="Scott M.A."/>
            <person name="Spackman E."/>
            <person name="Goraichik I."/>
            <person name="Dimitrov K.M."/>
            <person name="Suarez D.L."/>
            <person name="Swayne D.E."/>
        </authorList>
    </citation>
    <scope>NUCLEOTIDE SEQUENCE [LARGE SCALE GENOMIC DNA]</scope>
    <source>
        <strain evidence="1 2">KR-140</strain>
    </source>
</reference>
<dbReference type="EMBL" id="FWWU01000007">
    <property type="protein sequence ID" value="SMB84147.1"/>
    <property type="molecule type" value="Genomic_DNA"/>
</dbReference>
<evidence type="ECO:0000313" key="2">
    <source>
        <dbReference type="Proteomes" id="UP000192582"/>
    </source>
</evidence>
<dbReference type="InterPro" id="IPR018777">
    <property type="entry name" value="Replication_initiator_prot_A"/>
</dbReference>
<dbReference type="Proteomes" id="UP000192582">
    <property type="component" value="Unassembled WGS sequence"/>
</dbReference>
<name>A0A1W1USS3_9DEIO</name>
<proteinExistence type="predicted"/>
<sequence length="471" mass="53036">MGQPRGKDQEKDVLRGHDERNVAALNFIPVQERLPEDLLRLERMVIRTNGQPAKIVCTGVPGIGMARGSDNDLLVALINVYIDAGCPADGIITTSAYALLKLSGQGTSGKHYQALSQCLARVFNTTYHITDGWFDFHAKRYTTVSFRIIDSLTRTHREETGADITLDSRSVLRIRLSEEITKSIRNGYIKPLNLTDYQSLPTVGSRTLYRLLDMYLDEAATRGDPKPYRMAVSLMTHAQNCGVLNRRPDHVRRALDSMHEPLIKMGYLATVNYVGKGLKTTVHYTYGETTSPINQEHVALLVKHGVHRGVAEKYARNLGEKVVVVVAKFAEELKRPNKKIENPAAYLVSLLKDVDSIVAQTRSDELRKQDIQRTRKASQAKIVKAEAQQNHLFEEELHLAIQKEGPEAAVEFMLTSFKVRQLQRHGLELHEIDQVRNAVLERRVDAAQMHAILNRVLMSPEVGIRDLRALL</sequence>
<dbReference type="Pfam" id="PF10134">
    <property type="entry name" value="RPA"/>
    <property type="match status" value="1"/>
</dbReference>
<dbReference type="RefSeq" id="WP_084046699.1">
    <property type="nucleotide sequence ID" value="NZ_FWWU01000007.1"/>
</dbReference>
<dbReference type="OrthoDB" id="59164at2"/>
<keyword evidence="2" id="KW-1185">Reference proteome</keyword>